<comment type="subunit">
    <text evidence="15">Heterotrimer of RecB, RecC and RecD. All subunits contribute to DNA-binding. Interacts with RecA.</text>
</comment>
<dbReference type="GO" id="GO:0008854">
    <property type="term" value="F:exodeoxyribonuclease V activity"/>
    <property type="evidence" value="ECO:0007669"/>
    <property type="project" value="UniProtKB-EC"/>
</dbReference>
<evidence type="ECO:0000256" key="17">
    <source>
        <dbReference type="SAM" id="MobiDB-lite"/>
    </source>
</evidence>
<dbReference type="EC" id="3.1.11.5" evidence="15"/>
<evidence type="ECO:0000256" key="1">
    <source>
        <dbReference type="ARBA" id="ARBA00022722"/>
    </source>
</evidence>
<feature type="binding site" evidence="16">
    <location>
        <begin position="22"/>
        <end position="29"/>
    </location>
    <ligand>
        <name>ATP</name>
        <dbReference type="ChEBI" id="CHEBI:30616"/>
    </ligand>
</feature>
<evidence type="ECO:0000259" key="19">
    <source>
        <dbReference type="PROSITE" id="PS51217"/>
    </source>
</evidence>
<dbReference type="PROSITE" id="PS51198">
    <property type="entry name" value="UVRD_HELICASE_ATP_BIND"/>
    <property type="match status" value="1"/>
</dbReference>
<dbReference type="HAMAP" id="MF_01485">
    <property type="entry name" value="RecB"/>
    <property type="match status" value="1"/>
</dbReference>
<comment type="catalytic activity">
    <reaction evidence="14 15">
        <text>ATP + H2O = ADP + phosphate + H(+)</text>
        <dbReference type="Rhea" id="RHEA:13065"/>
        <dbReference type="ChEBI" id="CHEBI:15377"/>
        <dbReference type="ChEBI" id="CHEBI:15378"/>
        <dbReference type="ChEBI" id="CHEBI:30616"/>
        <dbReference type="ChEBI" id="CHEBI:43474"/>
        <dbReference type="ChEBI" id="CHEBI:456216"/>
        <dbReference type="EC" id="5.6.2.4"/>
    </reaction>
</comment>
<comment type="domain">
    <text evidence="15">The C-terminal domain has nuclease activity and interacts with RecD. It interacts with RecA, facilitating its loading onto ssDNA.</text>
</comment>
<accession>A0A1I4PPR0</accession>
<keyword evidence="21" id="KW-1185">Reference proteome</keyword>
<evidence type="ECO:0000256" key="15">
    <source>
        <dbReference type="HAMAP-Rule" id="MF_01485"/>
    </source>
</evidence>
<evidence type="ECO:0000259" key="18">
    <source>
        <dbReference type="PROSITE" id="PS51198"/>
    </source>
</evidence>
<dbReference type="Proteomes" id="UP000199556">
    <property type="component" value="Unassembled WGS sequence"/>
</dbReference>
<keyword evidence="5 15" id="KW-0378">Hydrolase</keyword>
<dbReference type="GO" id="GO:0000724">
    <property type="term" value="P:double-strand break repair via homologous recombination"/>
    <property type="evidence" value="ECO:0007669"/>
    <property type="project" value="UniProtKB-UniRule"/>
</dbReference>
<dbReference type="GO" id="GO:0000287">
    <property type="term" value="F:magnesium ion binding"/>
    <property type="evidence" value="ECO:0007669"/>
    <property type="project" value="UniProtKB-UniRule"/>
</dbReference>
<comment type="domain">
    <text evidence="15">The N-terminal DNA-binding domain is a ssDNA-dependent ATPase and has ATP-dependent 3'-5' helicase function. This domain interacts with RecC.</text>
</comment>
<dbReference type="SUPFAM" id="SSF52540">
    <property type="entry name" value="P-loop containing nucleoside triphosphate hydrolases"/>
    <property type="match status" value="1"/>
</dbReference>
<dbReference type="PANTHER" id="PTHR11070:SF23">
    <property type="entry name" value="RECBCD ENZYME SUBUNIT RECB"/>
    <property type="match status" value="1"/>
</dbReference>
<evidence type="ECO:0000256" key="2">
    <source>
        <dbReference type="ARBA" id="ARBA00022723"/>
    </source>
</evidence>
<dbReference type="NCBIfam" id="TIGR00609">
    <property type="entry name" value="recB"/>
    <property type="match status" value="1"/>
</dbReference>
<keyword evidence="10 15" id="KW-0238">DNA-binding</keyword>
<dbReference type="GO" id="GO:0043138">
    <property type="term" value="F:3'-5' DNA helicase activity"/>
    <property type="evidence" value="ECO:0007669"/>
    <property type="project" value="UniProtKB-UniRule"/>
</dbReference>
<dbReference type="Pfam" id="PF13361">
    <property type="entry name" value="UvrD_C"/>
    <property type="match status" value="1"/>
</dbReference>
<evidence type="ECO:0000256" key="3">
    <source>
        <dbReference type="ARBA" id="ARBA00022741"/>
    </source>
</evidence>
<dbReference type="CDD" id="cd22352">
    <property type="entry name" value="RecB_C-like"/>
    <property type="match status" value="1"/>
</dbReference>
<evidence type="ECO:0000256" key="6">
    <source>
        <dbReference type="ARBA" id="ARBA00022806"/>
    </source>
</evidence>
<protein>
    <recommendedName>
        <fullName evidence="15">RecBCD enzyme subunit RecB</fullName>
        <ecNumber evidence="15">3.1.11.5</ecNumber>
        <ecNumber evidence="15">5.6.2.4</ecNumber>
    </recommendedName>
    <alternativeName>
        <fullName evidence="15">DNA 3'-5' helicase subunit RecB</fullName>
    </alternativeName>
    <alternativeName>
        <fullName evidence="15">Exonuclease V subunit RecB</fullName>
        <shortName evidence="15">ExoV subunit RecB</shortName>
    </alternativeName>
    <alternativeName>
        <fullName evidence="15">Helicase/nuclease RecBCD subunit RecB</fullName>
    </alternativeName>
</protein>
<comment type="catalytic activity">
    <reaction evidence="13 15">
        <text>Couples ATP hydrolysis with the unwinding of duplex DNA by translocating in the 3'-5' direction.</text>
        <dbReference type="EC" id="5.6.2.4"/>
    </reaction>
</comment>
<proteinExistence type="inferred from homology"/>
<gene>
    <name evidence="15" type="primary">recB</name>
    <name evidence="20" type="ORF">SAMN05421721_102125</name>
</gene>
<dbReference type="InterPro" id="IPR033116">
    <property type="entry name" value="TRYPSIN_SER"/>
</dbReference>
<comment type="catalytic activity">
    <reaction evidence="15">
        <text>Exonucleolytic cleavage (in the presence of ATP) in either 5'- to 3'- or 3'- to 5'-direction to yield 5'-phosphooligonucleotides.</text>
        <dbReference type="EC" id="3.1.11.5"/>
    </reaction>
</comment>
<evidence type="ECO:0000256" key="12">
    <source>
        <dbReference type="ARBA" id="ARBA00023235"/>
    </source>
</evidence>
<dbReference type="GO" id="GO:0005524">
    <property type="term" value="F:ATP binding"/>
    <property type="evidence" value="ECO:0007669"/>
    <property type="project" value="UniProtKB-UniRule"/>
</dbReference>
<evidence type="ECO:0000256" key="9">
    <source>
        <dbReference type="ARBA" id="ARBA00022842"/>
    </source>
</evidence>
<name>A0A1I4PPR0_ECTMO</name>
<dbReference type="RefSeq" id="WP_090483538.1">
    <property type="nucleotide sequence ID" value="NZ_FOUO01000002.1"/>
</dbReference>
<feature type="region of interest" description="DNA-binding and helicase activity, interacts with RecC" evidence="15">
    <location>
        <begin position="1"/>
        <end position="884"/>
    </location>
</feature>
<dbReference type="Gene3D" id="3.40.50.300">
    <property type="entry name" value="P-loop containing nucleotide triphosphate hydrolases"/>
    <property type="match status" value="2"/>
</dbReference>
<evidence type="ECO:0000256" key="8">
    <source>
        <dbReference type="ARBA" id="ARBA00022840"/>
    </source>
</evidence>
<dbReference type="Pfam" id="PF12705">
    <property type="entry name" value="PDDEXK_1"/>
    <property type="match status" value="1"/>
</dbReference>
<keyword evidence="6 15" id="KW-0347">Helicase</keyword>
<dbReference type="Gene3D" id="3.90.320.10">
    <property type="match status" value="1"/>
</dbReference>
<dbReference type="InterPro" id="IPR000212">
    <property type="entry name" value="DNA_helicase_UvrD/REP"/>
</dbReference>
<evidence type="ECO:0000256" key="10">
    <source>
        <dbReference type="ARBA" id="ARBA00023125"/>
    </source>
</evidence>
<feature type="region of interest" description="Disordered" evidence="17">
    <location>
        <begin position="964"/>
        <end position="995"/>
    </location>
</feature>
<evidence type="ECO:0000256" key="7">
    <source>
        <dbReference type="ARBA" id="ARBA00022839"/>
    </source>
</evidence>
<feature type="domain" description="UvrD-like helicase ATP-binding" evidence="18">
    <location>
        <begin position="1"/>
        <end position="463"/>
    </location>
</feature>
<evidence type="ECO:0000256" key="14">
    <source>
        <dbReference type="ARBA" id="ARBA00048988"/>
    </source>
</evidence>
<dbReference type="AlphaFoldDB" id="A0A1I4PPR0"/>
<comment type="miscellaneous">
    <text evidence="15">In the RecBCD complex, RecB has a slow 3'-5' helicase, an exonuclease activity and loads RecA onto ssDNA, RecD has a fast 5'-3' helicase activity, while RecC stimulates the ATPase and processivity of the RecB helicase and contributes to recognition of the Chi site.</text>
</comment>
<feature type="region of interest" description="Nuclease activity, interacts with RecD and RecA" evidence="15">
    <location>
        <begin position="935"/>
        <end position="1231"/>
    </location>
</feature>
<dbReference type="GO" id="GO:0003677">
    <property type="term" value="F:DNA binding"/>
    <property type="evidence" value="ECO:0007669"/>
    <property type="project" value="UniProtKB-UniRule"/>
</dbReference>
<keyword evidence="2 15" id="KW-0479">Metal-binding</keyword>
<sequence length="1231" mass="135112">MNRPSILDPMNFPLHGSRLIEASAGTGKTFTIAALYVRLVLGHGNGDTGPAAPLLPPQILVVTFTDAATRELRERIHTRLMEAARHFRGEAGQAPDPFLEDLLAAHPDPAQRARCARRLDLAAQWMDEAAVSTIHGWCYRVLREHAFDSGSLFTQELETDTTEAMLEAVRDYWRTLVHPLDPGRLGLVLPVLGQDPQALYLRLRPLLQGDAPVPDPGGLEAVLAPVEARLEALKAPWRDDFEAVVDSFRAVRSSLNGNTYRSADPNLECMRQWACTPGMLHPEPVSKGSRSPLELFSRAFMETALKKNAALPEDLHQAFALLDGHGDLDAGLTGGLLSHAVAWIRRRFDRAQRSRARLGYDDLLTRVRDALDGPAGERLAATLRGRFPVALIDEFQDTDPVQYRIFERVYQVEAGTPEGGLFLIGDPKQSIYGFRGADIHTYLQARRATAGRHYTLGTNYRSTHAMVAAVNRLFQHGEEHHPRGAFLFAREGEGDHPVPFIPMQARGRTDPFQLDGETVPALQFWCLDPGKPMARGDYIARMADHCAGFMAGLLQAGREGRAGFAAPPGQEGRSLLPRDMAVLVRDRQEARAIQSALGARGVRSVYLSDRESVYATPEAEDVLRWMRAAAEPASDRLLRAALATPLLDLPLEALDRLGSDEIHWEERVEQFRGYGELWRGQGILAMLRRLMHDFHLPRRLSGSADGERRLTNLLHLSELLQSAAAALDGEHALIRFLAQHRAEQGTGQAPASEEQILRLESDGDRVQVITMHKSKGLQYPLVFLPFAAAYREVALDGRPLVRSREDGRREVHFEPDASLREAVDDDRLAEDLRLLYVALTRACHACWVGAAPVTRGGGKVSRVHRGALGCLLGGGEPIPDGRLEAALRALEVPGDGVIQVAQPPGEAVIPGPAGDGPVPPPRGGARIPVRPAREHWWIASYSALRLGGADAARVPETVWDEVAGETGADAEEGARDPGTATGESGGPLAGFPRGPEPGTFLHGLLEWAAVQGFARVASDPAALRDALARRCRRRGWEPWIDPLVQWLQRLLQTPLPLGASAGLRLAGLETYQAEMEFWFEASQVDTRTLDARVTAATLDGAPRPPLQADRLNGMLKGFMDLVFLHEGRYYVADYKSNWLGPGAADYGAGALRAAVLHRRYEMQAVLYVLALHRLLRARLPDYDYDHHLGGAAVVFLRGLEADTCGVHFERPPADLVRGLDRLFGGEGEVES</sequence>
<dbReference type="InterPro" id="IPR011335">
    <property type="entry name" value="Restrct_endonuc-II-like"/>
</dbReference>
<keyword evidence="1 15" id="KW-0540">Nuclease</keyword>
<organism evidence="20 21">
    <name type="scientific">Ectothiorhodospira mobilis</name>
    <dbReference type="NCBI Taxonomy" id="195064"/>
    <lineage>
        <taxon>Bacteria</taxon>
        <taxon>Pseudomonadati</taxon>
        <taxon>Pseudomonadota</taxon>
        <taxon>Gammaproteobacteria</taxon>
        <taxon>Chromatiales</taxon>
        <taxon>Ectothiorhodospiraceae</taxon>
        <taxon>Ectothiorhodospira</taxon>
    </lineage>
</organism>
<evidence type="ECO:0000256" key="5">
    <source>
        <dbReference type="ARBA" id="ARBA00022801"/>
    </source>
</evidence>
<keyword evidence="7 15" id="KW-0269">Exonuclease</keyword>
<feature type="binding site" evidence="15">
    <location>
        <position position="1120"/>
    </location>
    <ligand>
        <name>Mg(2+)</name>
        <dbReference type="ChEBI" id="CHEBI:18420"/>
    </ligand>
</feature>
<comment type="function">
    <text evidence="15">A helicase/nuclease that prepares dsDNA breaks (DSB) for recombinational DNA repair. Binds to DSBs and unwinds DNA via a highly rapid and processive ATP-dependent bidirectional helicase activity. Unwinds dsDNA until it encounters a Chi (crossover hotspot instigator) sequence from the 3' direction. Cuts ssDNA a few nucleotides 3' to the Chi site. The properties and activities of the enzyme are changed at Chi. The Chi-altered holoenzyme produces a long 3'-ssDNA overhang and facilitates RecA-binding to the ssDNA for homologous DNA recombination and repair. Holoenzyme degrades any linearized DNA that is unable to undergo homologous recombination. In the holoenzyme this subunit contributes ATPase, 3'-5' helicase, exonuclease activity and loads RecA onto ssDNA.</text>
</comment>
<keyword evidence="3 15" id="KW-0547">Nucleotide-binding</keyword>
<feature type="domain" description="UvrD-like helicase C-terminal" evidence="19">
    <location>
        <begin position="464"/>
        <end position="776"/>
    </location>
</feature>
<dbReference type="Gene3D" id="1.10.486.10">
    <property type="entry name" value="PCRA, domain 4"/>
    <property type="match status" value="1"/>
</dbReference>
<evidence type="ECO:0000256" key="4">
    <source>
        <dbReference type="ARBA" id="ARBA00022763"/>
    </source>
</evidence>
<evidence type="ECO:0000313" key="21">
    <source>
        <dbReference type="Proteomes" id="UP000199556"/>
    </source>
</evidence>
<comment type="cofactor">
    <cofactor evidence="15">
        <name>Mg(2+)</name>
        <dbReference type="ChEBI" id="CHEBI:18420"/>
    </cofactor>
    <text evidence="15">Binds 1 Mg(2+) ion per subunit.</text>
</comment>
<dbReference type="EMBL" id="FOUO01000002">
    <property type="protein sequence ID" value="SFM29694.1"/>
    <property type="molecule type" value="Genomic_DNA"/>
</dbReference>
<dbReference type="Gene3D" id="1.10.3170.10">
    <property type="entry name" value="Recbcd, chain B, domain 2"/>
    <property type="match status" value="1"/>
</dbReference>
<dbReference type="GO" id="GO:0009338">
    <property type="term" value="C:exodeoxyribonuclease V complex"/>
    <property type="evidence" value="ECO:0007669"/>
    <property type="project" value="TreeGrafter"/>
</dbReference>
<dbReference type="InterPro" id="IPR038726">
    <property type="entry name" value="PDDEXK_AddAB-type"/>
</dbReference>
<dbReference type="PROSITE" id="PS51217">
    <property type="entry name" value="UVRD_HELICASE_CTER"/>
    <property type="match status" value="1"/>
</dbReference>
<dbReference type="SUPFAM" id="SSF52980">
    <property type="entry name" value="Restriction endonuclease-like"/>
    <property type="match status" value="1"/>
</dbReference>
<dbReference type="GO" id="GO:0005829">
    <property type="term" value="C:cytosol"/>
    <property type="evidence" value="ECO:0007669"/>
    <property type="project" value="TreeGrafter"/>
</dbReference>
<dbReference type="Pfam" id="PF00580">
    <property type="entry name" value="UvrD-helicase"/>
    <property type="match status" value="1"/>
</dbReference>
<reference evidence="20 21" key="1">
    <citation type="submission" date="2016-10" db="EMBL/GenBank/DDBJ databases">
        <authorList>
            <person name="de Groot N.N."/>
        </authorList>
    </citation>
    <scope>NUCLEOTIDE SEQUENCE [LARGE SCALE GENOMIC DNA]</scope>
    <source>
        <strain evidence="20 21">DSM 4180</strain>
    </source>
</reference>
<comment type="similarity">
    <text evidence="15">Belongs to the helicase family. UvrD subfamily.</text>
</comment>
<dbReference type="InterPro" id="IPR011604">
    <property type="entry name" value="PDDEXK-like_dom_sf"/>
</dbReference>
<keyword evidence="4 15" id="KW-0227">DNA damage</keyword>
<dbReference type="InterPro" id="IPR014017">
    <property type="entry name" value="DNA_helicase_UvrD-like_C"/>
</dbReference>
<dbReference type="PROSITE" id="PS00135">
    <property type="entry name" value="TRYPSIN_SER"/>
    <property type="match status" value="1"/>
</dbReference>
<feature type="binding site" evidence="15">
    <location>
        <position position="1133"/>
    </location>
    <ligand>
        <name>Mg(2+)</name>
        <dbReference type="ChEBI" id="CHEBI:18420"/>
    </ligand>
</feature>
<dbReference type="GO" id="GO:0016887">
    <property type="term" value="F:ATP hydrolysis activity"/>
    <property type="evidence" value="ECO:0007669"/>
    <property type="project" value="RHEA"/>
</dbReference>
<evidence type="ECO:0000256" key="13">
    <source>
        <dbReference type="ARBA" id="ARBA00034617"/>
    </source>
</evidence>
<keyword evidence="9 15" id="KW-0460">Magnesium</keyword>
<dbReference type="EC" id="5.6.2.4" evidence="15"/>
<dbReference type="InterPro" id="IPR014016">
    <property type="entry name" value="UvrD-like_ATP-bd"/>
</dbReference>
<keyword evidence="11 15" id="KW-0234">DNA repair</keyword>
<dbReference type="PANTHER" id="PTHR11070">
    <property type="entry name" value="UVRD / RECB / PCRA DNA HELICASE FAMILY MEMBER"/>
    <property type="match status" value="1"/>
</dbReference>
<evidence type="ECO:0000313" key="20">
    <source>
        <dbReference type="EMBL" id="SFM29694.1"/>
    </source>
</evidence>
<keyword evidence="12 15" id="KW-0413">Isomerase</keyword>
<dbReference type="OrthoDB" id="9810135at2"/>
<feature type="binding site" evidence="15">
    <location>
        <position position="1002"/>
    </location>
    <ligand>
        <name>Mg(2+)</name>
        <dbReference type="ChEBI" id="CHEBI:18420"/>
    </ligand>
</feature>
<keyword evidence="8 15" id="KW-0067">ATP-binding</keyword>
<evidence type="ECO:0000256" key="11">
    <source>
        <dbReference type="ARBA" id="ARBA00023204"/>
    </source>
</evidence>
<feature type="active site" description="For nuclease activity" evidence="15">
    <location>
        <position position="1133"/>
    </location>
</feature>
<dbReference type="InterPro" id="IPR027417">
    <property type="entry name" value="P-loop_NTPase"/>
</dbReference>
<evidence type="ECO:0000256" key="16">
    <source>
        <dbReference type="PROSITE-ProRule" id="PRU00560"/>
    </source>
</evidence>
<dbReference type="InterPro" id="IPR004586">
    <property type="entry name" value="RecB"/>
</dbReference>
<dbReference type="STRING" id="195064.SAMN05421721_102125"/>